<evidence type="ECO:0000313" key="1">
    <source>
        <dbReference type="EMBL" id="OQS04069.1"/>
    </source>
</evidence>
<dbReference type="Proteomes" id="UP000243217">
    <property type="component" value="Unassembled WGS sequence"/>
</dbReference>
<comment type="caution">
    <text evidence="1">The sequence shown here is derived from an EMBL/GenBank/DDBJ whole genome shotgun (WGS) entry which is preliminary data.</text>
</comment>
<protein>
    <submittedName>
        <fullName evidence="1">Uncharacterized protein</fullName>
    </submittedName>
</protein>
<keyword evidence="2" id="KW-1185">Reference proteome</keyword>
<dbReference type="EMBL" id="JNBS01000684">
    <property type="protein sequence ID" value="OQS04069.1"/>
    <property type="molecule type" value="Genomic_DNA"/>
</dbReference>
<dbReference type="AlphaFoldDB" id="A0A1W0A1K5"/>
<organism evidence="1 2">
    <name type="scientific">Thraustotheca clavata</name>
    <dbReference type="NCBI Taxonomy" id="74557"/>
    <lineage>
        <taxon>Eukaryota</taxon>
        <taxon>Sar</taxon>
        <taxon>Stramenopiles</taxon>
        <taxon>Oomycota</taxon>
        <taxon>Saprolegniomycetes</taxon>
        <taxon>Saprolegniales</taxon>
        <taxon>Achlyaceae</taxon>
        <taxon>Thraustotheca</taxon>
    </lineage>
</organism>
<accession>A0A1W0A1K5</accession>
<name>A0A1W0A1K5_9STRA</name>
<dbReference type="OrthoDB" id="72674at2759"/>
<evidence type="ECO:0000313" key="2">
    <source>
        <dbReference type="Proteomes" id="UP000243217"/>
    </source>
</evidence>
<sequence length="200" mass="23360">MSLLGEIKPVVVDDNKRVVVINLGSNDYMWIISELWNYQQNCSISIDLCHRGSDIFFHQHKPLNGFAFGQNYDENITILPGVRNFSYSDEPHVTFAVFETPLQHHNMLQILANQMPMTNFFHFNVARFFGIPVSYSASWGELIDGQPCIWIGFRTAEFGVAWQSFKFAARFLLTVYIAWQTWNNYYRHYIPLIHNLAVWV</sequence>
<gene>
    <name evidence="1" type="ORF">THRCLA_20983</name>
</gene>
<proteinExistence type="predicted"/>
<reference evidence="1 2" key="1">
    <citation type="journal article" date="2014" name="Genome Biol. Evol.">
        <title>The secreted proteins of Achlya hypogyna and Thraustotheca clavata identify the ancestral oomycete secretome and reveal gene acquisitions by horizontal gene transfer.</title>
        <authorList>
            <person name="Misner I."/>
            <person name="Blouin N."/>
            <person name="Leonard G."/>
            <person name="Richards T.A."/>
            <person name="Lane C.E."/>
        </authorList>
    </citation>
    <scope>NUCLEOTIDE SEQUENCE [LARGE SCALE GENOMIC DNA]</scope>
    <source>
        <strain evidence="1 2">ATCC 34112</strain>
    </source>
</reference>